<evidence type="ECO:0000313" key="7">
    <source>
        <dbReference type="EMBL" id="EIY62950.1"/>
    </source>
</evidence>
<dbReference type="InterPro" id="IPR050138">
    <property type="entry name" value="DHOase/Allantoinase_Hydrolase"/>
</dbReference>
<evidence type="ECO:0000313" key="8">
    <source>
        <dbReference type="Proteomes" id="UP000005150"/>
    </source>
</evidence>
<dbReference type="InterPro" id="IPR002195">
    <property type="entry name" value="Dihydroorotase_CS"/>
</dbReference>
<evidence type="ECO:0000256" key="4">
    <source>
        <dbReference type="ARBA" id="ARBA00022723"/>
    </source>
</evidence>
<dbReference type="PATRIC" id="fig|997887.3.peg.2540"/>
<dbReference type="InterPro" id="IPR011059">
    <property type="entry name" value="Metal-dep_hydrolase_composite"/>
</dbReference>
<dbReference type="PANTHER" id="PTHR43668:SF4">
    <property type="entry name" value="ALLANTOINASE"/>
    <property type="match status" value="1"/>
</dbReference>
<organism evidence="7 8">
    <name type="scientific">Bacteroides salyersiae CL02T12C01</name>
    <dbReference type="NCBI Taxonomy" id="997887"/>
    <lineage>
        <taxon>Bacteria</taxon>
        <taxon>Pseudomonadati</taxon>
        <taxon>Bacteroidota</taxon>
        <taxon>Bacteroidia</taxon>
        <taxon>Bacteroidales</taxon>
        <taxon>Bacteroidaceae</taxon>
        <taxon>Bacteroides</taxon>
    </lineage>
</organism>
<comment type="caution">
    <text evidence="7">The sequence shown here is derived from an EMBL/GenBank/DDBJ whole genome shotgun (WGS) entry which is preliminary data.</text>
</comment>
<dbReference type="NCBIfam" id="NF006688">
    <property type="entry name" value="PRK09236.1"/>
    <property type="match status" value="1"/>
</dbReference>
<dbReference type="AlphaFoldDB" id="I8YIK2"/>
<dbReference type="GO" id="GO:0006145">
    <property type="term" value="P:purine nucleobase catabolic process"/>
    <property type="evidence" value="ECO:0007669"/>
    <property type="project" value="TreeGrafter"/>
</dbReference>
<accession>I8YIK2</accession>
<dbReference type="EMBL" id="AGXV01000030">
    <property type="protein sequence ID" value="EIY62950.1"/>
    <property type="molecule type" value="Genomic_DNA"/>
</dbReference>
<comment type="function">
    <text evidence="2">Catalyzes the reversible cyclization of carbamoyl aspartate to dihydroorotate.</text>
</comment>
<keyword evidence="5" id="KW-0378">Hydrolase</keyword>
<evidence type="ECO:0000256" key="5">
    <source>
        <dbReference type="ARBA" id="ARBA00022801"/>
    </source>
</evidence>
<dbReference type="InterPro" id="IPR006680">
    <property type="entry name" value="Amidohydro-rel"/>
</dbReference>
<dbReference type="PANTHER" id="PTHR43668">
    <property type="entry name" value="ALLANTOINASE"/>
    <property type="match status" value="1"/>
</dbReference>
<keyword evidence="4" id="KW-0479">Metal-binding</keyword>
<dbReference type="SUPFAM" id="SSF51556">
    <property type="entry name" value="Metallo-dependent hydrolases"/>
    <property type="match status" value="1"/>
</dbReference>
<feature type="domain" description="Amidohydrolase-related" evidence="6">
    <location>
        <begin position="64"/>
        <end position="438"/>
    </location>
</feature>
<dbReference type="Pfam" id="PF01979">
    <property type="entry name" value="Amidohydro_1"/>
    <property type="match status" value="1"/>
</dbReference>
<dbReference type="HOGENOM" id="CLU_015572_1_1_10"/>
<dbReference type="Gene3D" id="2.30.40.10">
    <property type="entry name" value="Urease, subunit C, domain 1"/>
    <property type="match status" value="1"/>
</dbReference>
<keyword evidence="8" id="KW-1185">Reference proteome</keyword>
<evidence type="ECO:0000256" key="2">
    <source>
        <dbReference type="ARBA" id="ARBA00002368"/>
    </source>
</evidence>
<comment type="similarity">
    <text evidence="3">Belongs to the metallo-dependent hydrolases superfamily. DHOase family. Class I DHOase subfamily.</text>
</comment>
<dbReference type="Gene3D" id="3.20.20.140">
    <property type="entry name" value="Metal-dependent hydrolases"/>
    <property type="match status" value="1"/>
</dbReference>
<dbReference type="InterPro" id="IPR032466">
    <property type="entry name" value="Metal_Hydrolase"/>
</dbReference>
<name>I8YIK2_9BACE</name>
<sequence length="458" mass="50828">MQQSVINTPEKMKRTFIKNAIIVNEGRQVAGSVVIEGEKIAEIWVGDEGPVVPCDETIDATGCYLLPGVIDDHVHFRDPGLTQKADITSESRAAAAGGVTSIMDMPNTSPQTTTLDALNAKFDLMAEKCSVNYSCYFGATNNNYPLLEQLDKHRVCGVKLFMGSSTGNMLVDKMTSLLNIFNSTDLLIATHCEDQGIIKENTEKYLTKYGADGDVPLRYHPNIRSTEACYQSSELAVRLARIADARLHILHISTAKELQLLENIPLVEKRITAEACVSHLLFTSSDYQELGTRIKCNPAIKKKERNALRDAVNSGLIDVIATDHAPHLLKDKEGGALKAASGMPMIQFSLVSMLGLVDEGVFTIEKIVEKMCHAPAQIYEIHNRGFIRTGNQADLVLVRPNTEWTVTKDCIFSKCQWSPLEGHTFRWKVEKTFVNGHLLYSDGAIDENYRGQELRIRN</sequence>
<dbReference type="NCBIfam" id="TIGR00857">
    <property type="entry name" value="pyrC_multi"/>
    <property type="match status" value="1"/>
</dbReference>
<dbReference type="GO" id="GO:0005737">
    <property type="term" value="C:cytoplasm"/>
    <property type="evidence" value="ECO:0007669"/>
    <property type="project" value="TreeGrafter"/>
</dbReference>
<gene>
    <name evidence="7" type="ORF">HMPREF1071_02433</name>
</gene>
<dbReference type="SUPFAM" id="SSF51338">
    <property type="entry name" value="Composite domain of metallo-dependent hydrolases"/>
    <property type="match status" value="1"/>
</dbReference>
<dbReference type="Proteomes" id="UP000005150">
    <property type="component" value="Unassembled WGS sequence"/>
</dbReference>
<dbReference type="GO" id="GO:0046872">
    <property type="term" value="F:metal ion binding"/>
    <property type="evidence" value="ECO:0007669"/>
    <property type="project" value="UniProtKB-KW"/>
</dbReference>
<dbReference type="GO" id="GO:0004038">
    <property type="term" value="F:allantoinase activity"/>
    <property type="evidence" value="ECO:0007669"/>
    <property type="project" value="TreeGrafter"/>
</dbReference>
<protein>
    <submittedName>
        <fullName evidence="7">Dihydroorotase, multifunctional complex type</fullName>
    </submittedName>
</protein>
<proteinExistence type="inferred from homology"/>
<reference evidence="7 8" key="1">
    <citation type="submission" date="2012-02" db="EMBL/GenBank/DDBJ databases">
        <title>The Genome Sequence of Bacteroides salyersiae CL02T12C01.</title>
        <authorList>
            <consortium name="The Broad Institute Genome Sequencing Platform"/>
            <person name="Earl A."/>
            <person name="Ward D."/>
            <person name="Feldgarden M."/>
            <person name="Gevers D."/>
            <person name="Zitomersky N.L."/>
            <person name="Coyne M.J."/>
            <person name="Comstock L.E."/>
            <person name="Young S.K."/>
            <person name="Zeng Q."/>
            <person name="Gargeya S."/>
            <person name="Fitzgerald M."/>
            <person name="Haas B."/>
            <person name="Abouelleil A."/>
            <person name="Alvarado L."/>
            <person name="Arachchi H.M."/>
            <person name="Berlin A."/>
            <person name="Chapman S.B."/>
            <person name="Gearin G."/>
            <person name="Goldberg J."/>
            <person name="Griggs A."/>
            <person name="Gujja S."/>
            <person name="Hansen M."/>
            <person name="Heiman D."/>
            <person name="Howarth C."/>
            <person name="Larimer J."/>
            <person name="Lui A."/>
            <person name="MacDonald P.J.P."/>
            <person name="McCowen C."/>
            <person name="Montmayeur A."/>
            <person name="Murphy C."/>
            <person name="Neiman D."/>
            <person name="Pearson M."/>
            <person name="Priest M."/>
            <person name="Roberts A."/>
            <person name="Saif S."/>
            <person name="Shea T."/>
            <person name="Sisk P."/>
            <person name="Stolte C."/>
            <person name="Sykes S."/>
            <person name="Wortman J."/>
            <person name="Nusbaum C."/>
            <person name="Birren B."/>
        </authorList>
    </citation>
    <scope>NUCLEOTIDE SEQUENCE [LARGE SCALE GENOMIC DNA]</scope>
    <source>
        <strain evidence="7 8">CL02T12C01</strain>
    </source>
</reference>
<comment type="cofactor">
    <cofactor evidence="1">
        <name>Zn(2+)</name>
        <dbReference type="ChEBI" id="CHEBI:29105"/>
    </cofactor>
</comment>
<dbReference type="CDD" id="cd01318">
    <property type="entry name" value="DHOase_IIb"/>
    <property type="match status" value="1"/>
</dbReference>
<evidence type="ECO:0000256" key="3">
    <source>
        <dbReference type="ARBA" id="ARBA00010286"/>
    </source>
</evidence>
<evidence type="ECO:0000256" key="1">
    <source>
        <dbReference type="ARBA" id="ARBA00001947"/>
    </source>
</evidence>
<evidence type="ECO:0000259" key="6">
    <source>
        <dbReference type="Pfam" id="PF01979"/>
    </source>
</evidence>
<dbReference type="PROSITE" id="PS00483">
    <property type="entry name" value="DIHYDROOROTASE_2"/>
    <property type="match status" value="1"/>
</dbReference>